<dbReference type="FunFam" id="3.80.30.20:FF:000001">
    <property type="entry name" value="tRNA-2-methylthio-N(6)-dimethylallyladenosine synthase 2"/>
    <property type="match status" value="1"/>
</dbReference>
<dbReference type="Pfam" id="PF04055">
    <property type="entry name" value="Radical_SAM"/>
    <property type="match status" value="1"/>
</dbReference>
<dbReference type="InterPro" id="IPR038135">
    <property type="entry name" value="Methylthiotransferase_N_sf"/>
</dbReference>
<keyword evidence="12" id="KW-1185">Reference proteome</keyword>
<dbReference type="CDD" id="cd01335">
    <property type="entry name" value="Radical_SAM"/>
    <property type="match status" value="1"/>
</dbReference>
<gene>
    <name evidence="11" type="primary">mtaB</name>
    <name evidence="11" type="ORF">IMCC3135_11590</name>
</gene>
<evidence type="ECO:0000259" key="10">
    <source>
        <dbReference type="PROSITE" id="PS51918"/>
    </source>
</evidence>
<dbReference type="InterPro" id="IPR006638">
    <property type="entry name" value="Elp3/MiaA/NifB-like_rSAM"/>
</dbReference>
<dbReference type="SFLD" id="SFLDG01061">
    <property type="entry name" value="methylthiotransferase"/>
    <property type="match status" value="1"/>
</dbReference>
<keyword evidence="3" id="KW-0963">Cytoplasm</keyword>
<dbReference type="EMBL" id="CP018632">
    <property type="protein sequence ID" value="ASJ72408.1"/>
    <property type="molecule type" value="Genomic_DNA"/>
</dbReference>
<dbReference type="AlphaFoldDB" id="A0A2Z2NRP0"/>
<evidence type="ECO:0000256" key="8">
    <source>
        <dbReference type="ARBA" id="ARBA00023014"/>
    </source>
</evidence>
<dbReference type="SFLD" id="SFLDG01082">
    <property type="entry name" value="B12-binding_domain_containing"/>
    <property type="match status" value="1"/>
</dbReference>
<keyword evidence="2" id="KW-0004">4Fe-4S</keyword>
<accession>A0A2Z2NRP0</accession>
<proteinExistence type="predicted"/>
<dbReference type="NCBIfam" id="TIGR00089">
    <property type="entry name" value="MiaB/RimO family radical SAM methylthiotransferase"/>
    <property type="match status" value="1"/>
</dbReference>
<dbReference type="InterPro" id="IPR020612">
    <property type="entry name" value="Methylthiotransferase_CS"/>
</dbReference>
<feature type="domain" description="MTTase N-terminal" evidence="9">
    <location>
        <begin position="1"/>
        <end position="113"/>
    </location>
</feature>
<keyword evidence="5" id="KW-0949">S-adenosyl-L-methionine</keyword>
<evidence type="ECO:0000256" key="1">
    <source>
        <dbReference type="ARBA" id="ARBA00001966"/>
    </source>
</evidence>
<reference evidence="11 12" key="1">
    <citation type="submission" date="2016-12" db="EMBL/GenBank/DDBJ databases">
        <authorList>
            <person name="Song W.-J."/>
            <person name="Kurnit D.M."/>
        </authorList>
    </citation>
    <scope>NUCLEOTIDE SEQUENCE [LARGE SCALE GENOMIC DNA]</scope>
    <source>
        <strain evidence="11 12">IMCC3135</strain>
    </source>
</reference>
<dbReference type="SFLD" id="SFLDS00029">
    <property type="entry name" value="Radical_SAM"/>
    <property type="match status" value="1"/>
</dbReference>
<dbReference type="InterPro" id="IPR007197">
    <property type="entry name" value="rSAM"/>
</dbReference>
<dbReference type="NCBIfam" id="TIGR01579">
    <property type="entry name" value="MiaB-like-C"/>
    <property type="match status" value="1"/>
</dbReference>
<dbReference type="OrthoDB" id="9805215at2"/>
<dbReference type="PROSITE" id="PS51918">
    <property type="entry name" value="RADICAL_SAM"/>
    <property type="match status" value="1"/>
</dbReference>
<dbReference type="InterPro" id="IPR058240">
    <property type="entry name" value="rSAM_sf"/>
</dbReference>
<evidence type="ECO:0000256" key="7">
    <source>
        <dbReference type="ARBA" id="ARBA00023004"/>
    </source>
</evidence>
<evidence type="ECO:0000256" key="2">
    <source>
        <dbReference type="ARBA" id="ARBA00022485"/>
    </source>
</evidence>
<dbReference type="SUPFAM" id="SSF102114">
    <property type="entry name" value="Radical SAM enzymes"/>
    <property type="match status" value="1"/>
</dbReference>
<dbReference type="InterPro" id="IPR013848">
    <property type="entry name" value="Methylthiotransferase_N"/>
</dbReference>
<keyword evidence="6" id="KW-0479">Metal-binding</keyword>
<keyword evidence="8" id="KW-0411">Iron-sulfur</keyword>
<evidence type="ECO:0000313" key="12">
    <source>
        <dbReference type="Proteomes" id="UP000250079"/>
    </source>
</evidence>
<dbReference type="PROSITE" id="PS01278">
    <property type="entry name" value="MTTASE_RADICAL"/>
    <property type="match status" value="1"/>
</dbReference>
<dbReference type="EC" id="2.8.4.5" evidence="11"/>
<dbReference type="Pfam" id="PF00919">
    <property type="entry name" value="UPF0004"/>
    <property type="match status" value="1"/>
</dbReference>
<protein>
    <submittedName>
        <fullName evidence="11">Threonylcarbamoyladenosine tRNA methylthiotransferase MtaB</fullName>
        <ecNumber evidence="11">2.8.4.5</ecNumber>
    </submittedName>
</protein>
<organism evidence="11 12">
    <name type="scientific">Granulosicoccus antarcticus IMCC3135</name>
    <dbReference type="NCBI Taxonomy" id="1192854"/>
    <lineage>
        <taxon>Bacteria</taxon>
        <taxon>Pseudomonadati</taxon>
        <taxon>Pseudomonadota</taxon>
        <taxon>Gammaproteobacteria</taxon>
        <taxon>Chromatiales</taxon>
        <taxon>Granulosicoccaceae</taxon>
        <taxon>Granulosicoccus</taxon>
    </lineage>
</organism>
<feature type="domain" description="Radical SAM core" evidence="10">
    <location>
        <begin position="131"/>
        <end position="358"/>
    </location>
</feature>
<evidence type="ECO:0000256" key="3">
    <source>
        <dbReference type="ARBA" id="ARBA00022490"/>
    </source>
</evidence>
<dbReference type="PROSITE" id="PS51449">
    <property type="entry name" value="MTTASE_N"/>
    <property type="match status" value="1"/>
</dbReference>
<evidence type="ECO:0000259" key="9">
    <source>
        <dbReference type="PROSITE" id="PS51449"/>
    </source>
</evidence>
<dbReference type="SMART" id="SM00729">
    <property type="entry name" value="Elp3"/>
    <property type="match status" value="1"/>
</dbReference>
<dbReference type="InterPro" id="IPR023404">
    <property type="entry name" value="rSAM_horseshoe"/>
</dbReference>
<evidence type="ECO:0000313" key="11">
    <source>
        <dbReference type="EMBL" id="ASJ72408.1"/>
    </source>
</evidence>
<name>A0A2Z2NRP0_9GAMM</name>
<dbReference type="KEGG" id="gai:IMCC3135_11590"/>
<dbReference type="GO" id="GO:0046872">
    <property type="term" value="F:metal ion binding"/>
    <property type="evidence" value="ECO:0007669"/>
    <property type="project" value="UniProtKB-KW"/>
</dbReference>
<evidence type="ECO:0000256" key="5">
    <source>
        <dbReference type="ARBA" id="ARBA00022691"/>
    </source>
</evidence>
<dbReference type="PANTHER" id="PTHR11918">
    <property type="entry name" value="RADICAL SAM PROTEINS"/>
    <property type="match status" value="1"/>
</dbReference>
<evidence type="ECO:0000256" key="4">
    <source>
        <dbReference type="ARBA" id="ARBA00022679"/>
    </source>
</evidence>
<keyword evidence="4 11" id="KW-0808">Transferase</keyword>
<comment type="cofactor">
    <cofactor evidence="1">
        <name>[4Fe-4S] cluster</name>
        <dbReference type="ChEBI" id="CHEBI:49883"/>
    </cofactor>
</comment>
<evidence type="ECO:0000256" key="6">
    <source>
        <dbReference type="ARBA" id="ARBA00022723"/>
    </source>
</evidence>
<dbReference type="Proteomes" id="UP000250079">
    <property type="component" value="Chromosome"/>
</dbReference>
<dbReference type="GO" id="GO:0051539">
    <property type="term" value="F:4 iron, 4 sulfur cluster binding"/>
    <property type="evidence" value="ECO:0007669"/>
    <property type="project" value="UniProtKB-KW"/>
</dbReference>
<dbReference type="Gene3D" id="3.80.30.20">
    <property type="entry name" value="tm_1862 like domain"/>
    <property type="match status" value="1"/>
</dbReference>
<dbReference type="PANTHER" id="PTHR11918:SF45">
    <property type="entry name" value="THREONYLCARBAMOYLADENOSINE TRNA METHYLTHIOTRANSFERASE"/>
    <property type="match status" value="1"/>
</dbReference>
<dbReference type="InterPro" id="IPR006467">
    <property type="entry name" value="MiaB-like_bact"/>
</dbReference>
<keyword evidence="7" id="KW-0408">Iron</keyword>
<dbReference type="GO" id="GO:0035598">
    <property type="term" value="F:tRNA (N(6)-L-threonylcarbamoyladenosine(37)-C(2))-methylthiotransferase activity"/>
    <property type="evidence" value="ECO:0007669"/>
    <property type="project" value="UniProtKB-EC"/>
</dbReference>
<sequence>MRIHLSALGCRLNEAELEQWATAFTKAGDQIATEPAEADVLVLNTCAVTREAVRKSRQKLQKLQRDNPQAKLVVSGCYSELEPANALAELGVDLIVPNTRKDELVTLTRHAFADLSMPQAATLPANAALFTRNRHRAFIKIQDGCRYRCTFCIVTVARGAERSRTIADIVEEVRALEADEVREVVLTGVHVGGYGSDLDTNLEALVKALLDDTDIPRIRFASVEPWDLSPGFLDLFANPRVQPHMHLPLQSGSDTVLRRMARRCKTVDFNALTQSLREAVPNFNITTDIIAGFPGETEQEWADSMDFIATQGFGHIHAFTYSERDGTRAATLPDSVPMEIRQQRSRQLHQLGDQLKNEQLSRSIGTVADVLWERGRQTSNEQGQSIWTHQGYTPNYQRVRTQSHENLANRILPVKLTGIEDGKLTGTSQM</sequence>
<dbReference type="InterPro" id="IPR005839">
    <property type="entry name" value="Methylthiotransferase"/>
</dbReference>
<dbReference type="RefSeq" id="WP_088917720.1">
    <property type="nucleotide sequence ID" value="NZ_CP018632.1"/>
</dbReference>
<dbReference type="Gene3D" id="3.40.50.12160">
    <property type="entry name" value="Methylthiotransferase, N-terminal domain"/>
    <property type="match status" value="1"/>
</dbReference>